<keyword evidence="6" id="KW-1185">Reference proteome</keyword>
<evidence type="ECO:0000313" key="6">
    <source>
        <dbReference type="Proteomes" id="UP000631114"/>
    </source>
</evidence>
<dbReference type="OrthoDB" id="1938353at2759"/>
<dbReference type="GO" id="GO:0098662">
    <property type="term" value="P:inorganic cation transmembrane transport"/>
    <property type="evidence" value="ECO:0007669"/>
    <property type="project" value="TreeGrafter"/>
</dbReference>
<protein>
    <submittedName>
        <fullName evidence="5">Uncharacterized protein</fullName>
    </submittedName>
</protein>
<dbReference type="PANTHER" id="PTHR32468">
    <property type="entry name" value="CATION/H + ANTIPORTER"/>
    <property type="match status" value="1"/>
</dbReference>
<dbReference type="AlphaFoldDB" id="A0A835LYK5"/>
<name>A0A835LYK5_9MAGN</name>
<evidence type="ECO:0000256" key="3">
    <source>
        <dbReference type="ARBA" id="ARBA00022958"/>
    </source>
</evidence>
<dbReference type="InterPro" id="IPR050794">
    <property type="entry name" value="CPA2_transporter"/>
</dbReference>
<keyword evidence="3" id="KW-0630">Potassium</keyword>
<dbReference type="Proteomes" id="UP000631114">
    <property type="component" value="Unassembled WGS sequence"/>
</dbReference>
<gene>
    <name evidence="5" type="ORF">IFM89_018235</name>
</gene>
<dbReference type="GO" id="GO:0006885">
    <property type="term" value="P:regulation of pH"/>
    <property type="evidence" value="ECO:0007669"/>
    <property type="project" value="TreeGrafter"/>
</dbReference>
<accession>A0A835LYK5</accession>
<keyword evidence="1" id="KW-0813">Transport</keyword>
<dbReference type="EMBL" id="JADFTS010000004">
    <property type="protein sequence ID" value="KAF9609787.1"/>
    <property type="molecule type" value="Genomic_DNA"/>
</dbReference>
<proteinExistence type="predicted"/>
<reference evidence="5 6" key="1">
    <citation type="submission" date="2020-10" db="EMBL/GenBank/DDBJ databases">
        <title>The Coptis chinensis genome and diversification of protoberbering-type alkaloids.</title>
        <authorList>
            <person name="Wang B."/>
            <person name="Shu S."/>
            <person name="Song C."/>
            <person name="Liu Y."/>
        </authorList>
    </citation>
    <scope>NUCLEOTIDE SEQUENCE [LARGE SCALE GENOMIC DNA]</scope>
    <source>
        <strain evidence="5">HL-2020</strain>
        <tissue evidence="5">Leaf</tissue>
    </source>
</reference>
<keyword evidence="4" id="KW-0406">Ion transport</keyword>
<dbReference type="GO" id="GO:0012505">
    <property type="term" value="C:endomembrane system"/>
    <property type="evidence" value="ECO:0007669"/>
    <property type="project" value="TreeGrafter"/>
</dbReference>
<dbReference type="PANTHER" id="PTHR32468:SF35">
    <property type="entry name" value="CATION_H+ EXCHANGER DOMAIN-CONTAINING PROTEIN"/>
    <property type="match status" value="1"/>
</dbReference>
<comment type="caution">
    <text evidence="5">The sequence shown here is derived from an EMBL/GenBank/DDBJ whole genome shotgun (WGS) entry which is preliminary data.</text>
</comment>
<dbReference type="GO" id="GO:0006813">
    <property type="term" value="P:potassium ion transport"/>
    <property type="evidence" value="ECO:0007669"/>
    <property type="project" value="UniProtKB-KW"/>
</dbReference>
<evidence type="ECO:0000313" key="5">
    <source>
        <dbReference type="EMBL" id="KAF9609787.1"/>
    </source>
</evidence>
<evidence type="ECO:0000256" key="4">
    <source>
        <dbReference type="ARBA" id="ARBA00023065"/>
    </source>
</evidence>
<sequence length="210" mass="24345">MSGLHITPIPKRKPQHTRNNRNIWCHVFSISSWSKDRSRHDKAMWEKEHSYRCFSVFTSIGFCNINDIYPKGFCHHGQKSIDASSYMIAVAIPNRVHCYSLSPDRAQDHQYRSWSPSNIFINDRNRKPDNDLIDEFRANTAYNRKIEYREEVVKDGEGLSAVIKDIGKIFDLVMVGRHHIKETRLLSGLTEWNECPELGIVGAFHSILVS</sequence>
<organism evidence="5 6">
    <name type="scientific">Coptis chinensis</name>
    <dbReference type="NCBI Taxonomy" id="261450"/>
    <lineage>
        <taxon>Eukaryota</taxon>
        <taxon>Viridiplantae</taxon>
        <taxon>Streptophyta</taxon>
        <taxon>Embryophyta</taxon>
        <taxon>Tracheophyta</taxon>
        <taxon>Spermatophyta</taxon>
        <taxon>Magnoliopsida</taxon>
        <taxon>Ranunculales</taxon>
        <taxon>Ranunculaceae</taxon>
        <taxon>Coptidoideae</taxon>
        <taxon>Coptis</taxon>
    </lineage>
</organism>
<keyword evidence="2" id="KW-0633">Potassium transport</keyword>
<evidence type="ECO:0000256" key="2">
    <source>
        <dbReference type="ARBA" id="ARBA00022538"/>
    </source>
</evidence>
<evidence type="ECO:0000256" key="1">
    <source>
        <dbReference type="ARBA" id="ARBA00022448"/>
    </source>
</evidence>